<dbReference type="GO" id="GO:1990961">
    <property type="term" value="P:xenobiotic detoxification by transmembrane export across the plasma membrane"/>
    <property type="evidence" value="ECO:0007669"/>
    <property type="project" value="UniProtKB-ARBA"/>
</dbReference>
<comment type="similarity">
    <text evidence="2">Belongs to the membrane fusion protein (MFP) (TC 8.A.1) family.</text>
</comment>
<organism evidence="12 13">
    <name type="scientific">Solimonas aquatica</name>
    <dbReference type="NCBI Taxonomy" id="489703"/>
    <lineage>
        <taxon>Bacteria</taxon>
        <taxon>Pseudomonadati</taxon>
        <taxon>Pseudomonadota</taxon>
        <taxon>Gammaproteobacteria</taxon>
        <taxon>Nevskiales</taxon>
        <taxon>Nevskiaceae</taxon>
        <taxon>Solimonas</taxon>
    </lineage>
</organism>
<name>A0A1H9EVE4_9GAMM</name>
<dbReference type="FunFam" id="2.40.30.170:FF:000003">
    <property type="entry name" value="Multidrug resistance protein A"/>
    <property type="match status" value="1"/>
</dbReference>
<feature type="domain" description="Multidrug export protein EmrA/FarA alpha-helical hairpin" evidence="10">
    <location>
        <begin position="93"/>
        <end position="213"/>
    </location>
</feature>
<dbReference type="STRING" id="489703.SAMN04488038_105170"/>
<accession>A0A1H9EVE4</accession>
<sequence length="391" mass="41607">MNTTPASGAAPAAPNPRRRRLLILAVVLLLVFGGYGLWWFVHGRWYVSTDDAYVSSDIVQISASVGGTVLSVAVDDTQHVERGQLLVQLDPADAQLALAGAEAELGRTVRQVRALFAQADGLRAQQREREVALRGAQSDLKRREAVSADGAISAEELTHARDLVAQLNASLSATREQLASTTAQIDHTDVAHHPQVLAAAARVREAALALQRTRIVAPVSGVIARRGVQIGARINAGAPLMAVVPLEQAWVDANFKEVQLKDVRVGQPVRLHADYYGSGVDYHGHVAGLAAGSGSAFALLPAQNASGNWIKIVQRLPVRIALDEKQLSEHPLRVGLSMIVEIDVHDQSGSTLARQLRSRAAPQAQAAAQNDAEVEQHIQAIIAANSGRSGA</sequence>
<dbReference type="InterPro" id="IPR058633">
    <property type="entry name" value="EmrA/FarA_HH"/>
</dbReference>
<feature type="transmembrane region" description="Helical" evidence="9">
    <location>
        <begin position="21"/>
        <end position="41"/>
    </location>
</feature>
<protein>
    <submittedName>
        <fullName evidence="12">Membrane fusion protein, multidrug efflux system</fullName>
    </submittedName>
</protein>
<evidence type="ECO:0000256" key="8">
    <source>
        <dbReference type="ARBA" id="ARBA00023136"/>
    </source>
</evidence>
<dbReference type="EMBL" id="FOFS01000005">
    <property type="protein sequence ID" value="SEQ29716.1"/>
    <property type="molecule type" value="Genomic_DNA"/>
</dbReference>
<dbReference type="PANTHER" id="PTHR30386:SF19">
    <property type="entry name" value="MULTIDRUG EXPORT PROTEIN EMRA-RELATED"/>
    <property type="match status" value="1"/>
</dbReference>
<proteinExistence type="inferred from homology"/>
<dbReference type="Proteomes" id="UP000199233">
    <property type="component" value="Unassembled WGS sequence"/>
</dbReference>
<keyword evidence="6 9" id="KW-0812">Transmembrane</keyword>
<dbReference type="InterPro" id="IPR050739">
    <property type="entry name" value="MFP"/>
</dbReference>
<comment type="subcellular location">
    <subcellularLocation>
        <location evidence="1">Cell inner membrane</location>
        <topology evidence="1">Single-pass membrane protein</topology>
        <orientation evidence="1">Periplasmic side</orientation>
    </subcellularLocation>
</comment>
<dbReference type="Pfam" id="PF25963">
    <property type="entry name" value="Beta-barrel_AAEA"/>
    <property type="match status" value="1"/>
</dbReference>
<evidence type="ECO:0000256" key="5">
    <source>
        <dbReference type="ARBA" id="ARBA00022519"/>
    </source>
</evidence>
<keyword evidence="13" id="KW-1185">Reference proteome</keyword>
<dbReference type="GO" id="GO:0005886">
    <property type="term" value="C:plasma membrane"/>
    <property type="evidence" value="ECO:0007669"/>
    <property type="project" value="UniProtKB-SubCell"/>
</dbReference>
<gene>
    <name evidence="12" type="ORF">SAMN04488038_105170</name>
</gene>
<evidence type="ECO:0000256" key="9">
    <source>
        <dbReference type="SAM" id="Phobius"/>
    </source>
</evidence>
<keyword evidence="5" id="KW-0997">Cell inner membrane</keyword>
<evidence type="ECO:0000256" key="7">
    <source>
        <dbReference type="ARBA" id="ARBA00022989"/>
    </source>
</evidence>
<dbReference type="OrthoDB" id="9811754at2"/>
<evidence type="ECO:0000259" key="11">
    <source>
        <dbReference type="Pfam" id="PF25963"/>
    </source>
</evidence>
<evidence type="ECO:0000256" key="2">
    <source>
        <dbReference type="ARBA" id="ARBA00009477"/>
    </source>
</evidence>
<dbReference type="AlphaFoldDB" id="A0A1H9EVE4"/>
<keyword evidence="4" id="KW-1003">Cell membrane</keyword>
<evidence type="ECO:0000313" key="13">
    <source>
        <dbReference type="Proteomes" id="UP000199233"/>
    </source>
</evidence>
<evidence type="ECO:0000256" key="4">
    <source>
        <dbReference type="ARBA" id="ARBA00022475"/>
    </source>
</evidence>
<reference evidence="13" key="1">
    <citation type="submission" date="2016-10" db="EMBL/GenBank/DDBJ databases">
        <authorList>
            <person name="Varghese N."/>
            <person name="Submissions S."/>
        </authorList>
    </citation>
    <scope>NUCLEOTIDE SEQUENCE [LARGE SCALE GENOMIC DNA]</scope>
    <source>
        <strain evidence="13">DSM 25927</strain>
    </source>
</reference>
<evidence type="ECO:0000313" key="12">
    <source>
        <dbReference type="EMBL" id="SEQ29716.1"/>
    </source>
</evidence>
<dbReference type="GO" id="GO:0015721">
    <property type="term" value="P:bile acid and bile salt transport"/>
    <property type="evidence" value="ECO:0007669"/>
    <property type="project" value="UniProtKB-ARBA"/>
</dbReference>
<feature type="domain" description="p-hydroxybenzoic acid efflux pump subunit AaeA-like beta-barrel" evidence="11">
    <location>
        <begin position="251"/>
        <end position="342"/>
    </location>
</feature>
<keyword evidence="8 9" id="KW-0472">Membrane</keyword>
<dbReference type="InterPro" id="IPR058634">
    <property type="entry name" value="AaeA-lik-b-barrel"/>
</dbReference>
<evidence type="ECO:0000256" key="6">
    <source>
        <dbReference type="ARBA" id="ARBA00022692"/>
    </source>
</evidence>
<dbReference type="Gene3D" id="2.40.50.100">
    <property type="match status" value="1"/>
</dbReference>
<dbReference type="RefSeq" id="WP_093284243.1">
    <property type="nucleotide sequence ID" value="NZ_FOFS01000005.1"/>
</dbReference>
<dbReference type="Pfam" id="PF25885">
    <property type="entry name" value="HH_EMRA"/>
    <property type="match status" value="1"/>
</dbReference>
<dbReference type="GO" id="GO:0046677">
    <property type="term" value="P:response to antibiotic"/>
    <property type="evidence" value="ECO:0007669"/>
    <property type="project" value="UniProtKB-ARBA"/>
</dbReference>
<keyword evidence="3" id="KW-0813">Transport</keyword>
<dbReference type="SUPFAM" id="SSF111369">
    <property type="entry name" value="HlyD-like secretion proteins"/>
    <property type="match status" value="1"/>
</dbReference>
<dbReference type="Gene3D" id="2.40.30.170">
    <property type="match status" value="1"/>
</dbReference>
<evidence type="ECO:0000256" key="3">
    <source>
        <dbReference type="ARBA" id="ARBA00022448"/>
    </source>
</evidence>
<evidence type="ECO:0000259" key="10">
    <source>
        <dbReference type="Pfam" id="PF25885"/>
    </source>
</evidence>
<dbReference type="Gene3D" id="1.10.287.470">
    <property type="entry name" value="Helix hairpin bin"/>
    <property type="match status" value="1"/>
</dbReference>
<evidence type="ECO:0000256" key="1">
    <source>
        <dbReference type="ARBA" id="ARBA00004383"/>
    </source>
</evidence>
<dbReference type="PANTHER" id="PTHR30386">
    <property type="entry name" value="MEMBRANE FUSION SUBUNIT OF EMRAB-TOLC MULTIDRUG EFFLUX PUMP"/>
    <property type="match status" value="1"/>
</dbReference>
<keyword evidence="7 9" id="KW-1133">Transmembrane helix</keyword>